<evidence type="ECO:0000256" key="7">
    <source>
        <dbReference type="SAM" id="MobiDB-lite"/>
    </source>
</evidence>
<dbReference type="NCBIfam" id="TIGR00229">
    <property type="entry name" value="sensory_box"/>
    <property type="match status" value="1"/>
</dbReference>
<dbReference type="Proteomes" id="UP000008631">
    <property type="component" value="Chromosome"/>
</dbReference>
<evidence type="ECO:0000313" key="13">
    <source>
        <dbReference type="Proteomes" id="UP000008631"/>
    </source>
</evidence>
<sequence length="1117" mass="123992">MSFLSSPTASSLTPKAGSECSSRRLFMAVVLIVGLETAACVWGWSRFGDGMLLSSNAPLWGLIAVLRVAVWFGAITLLRSSRWLGSLGSGDSSHTSSWESEGSSQGWIDGHESRIASLEARLPRCLERAGFGVLKRTGSGRIVAVNARFLELSQRRQRDLIAESPRLDVLTRPPVSCLLPTYDTPAVQGTDFDLAALEDSIRRLGVAPPLEVELIRGDARGQTLSAVPTLLFLSPVGDPRDPLARYEIFVEVSDLRERIDALSLVERRHRALAELVPTPIWRADAQGVLLDWNAAAEALFRSCDNSPHSSATPSHLNSPKTQSKGDLDLGDSNDHNLEQPRRLRLTDILEQECARDLDRDWFLVETDTSLSNTESPTPPPRRLDVFSSRIVRLREPSGLSSDAVLLKARPRRGPDGAIVEWIGALVPLENMTVEENKQSLQTPISANQKSNPVFDPASATQNPPPDPSVAFHGNATHVQRPNPSQWFAESTIEVNWRDRVATLEMALKVQRCRIRQLEAMIEAAPVGLFLINSQGRVTTANRMARYLMDWDSSESELDLVDQKIAFEDQALRLEWRQSLEERTRFDRELRITRASDAEPIWIRLQTVPIPDADRRREMVGLVEEITHHVLQEQRMRQALEAADAANRAKSEFLAHMSHEIRNPLSVVLGHADMLADDSNSREQRQALIELIRRDGAYLNQIIDDILDLTRMERGELRLNPQPTLPDQLLEQVVESNQALASAKHIALVKETDSSGKPLPLCLLEPVRMRQILVNLIGNAIKFTSSGTIWVRLWSQDHLPPVPPCSLLDPPSNPETPLTLSTDHLWGHGLLTRIDPEARRVAVSRREPGFLGGSTVNRATGWLTFEVEDTGIGIGIEELGNLFQAFRQGDGSINRRFGGTGLGLYICRELVERLGGRIDVRSVKGQGCRFSVHLPMIPATADPTEGTPADSSRTRARNNGERLRRSSKTALGAGSSKPLEGEVLVVEDNLDVQRVIRFYLKRLGLTVESADNGQDAVQRVLSHPKGPDGFDLIFTDVQMPVMDGFELVRRLRQAGRTKPIVALTARAMEDDRIRCLNSGCDDHLSKPIDFNQLAGLVRSQLQTQTQVQPTDEKDVSHS</sequence>
<dbReference type="STRING" id="575540.Isop_0944"/>
<evidence type="ECO:0000259" key="9">
    <source>
        <dbReference type="PROSITE" id="PS50109"/>
    </source>
</evidence>
<dbReference type="InterPro" id="IPR035965">
    <property type="entry name" value="PAS-like_dom_sf"/>
</dbReference>
<dbReference type="Pfam" id="PF02518">
    <property type="entry name" value="HATPase_c"/>
    <property type="match status" value="1"/>
</dbReference>
<dbReference type="Pfam" id="PF00989">
    <property type="entry name" value="PAS"/>
    <property type="match status" value="1"/>
</dbReference>
<dbReference type="InterPro" id="IPR011006">
    <property type="entry name" value="CheY-like_superfamily"/>
</dbReference>
<dbReference type="InterPro" id="IPR036097">
    <property type="entry name" value="HisK_dim/P_sf"/>
</dbReference>
<dbReference type="PROSITE" id="PS50113">
    <property type="entry name" value="PAC"/>
    <property type="match status" value="1"/>
</dbReference>
<dbReference type="EC" id="2.7.13.3" evidence="2"/>
<dbReference type="Gene3D" id="3.40.50.2300">
    <property type="match status" value="1"/>
</dbReference>
<dbReference type="Pfam" id="PF13188">
    <property type="entry name" value="PAS_8"/>
    <property type="match status" value="1"/>
</dbReference>
<keyword evidence="5 12" id="KW-0418">Kinase</keyword>
<evidence type="ECO:0000256" key="2">
    <source>
        <dbReference type="ARBA" id="ARBA00012438"/>
    </source>
</evidence>
<dbReference type="SMART" id="SM00091">
    <property type="entry name" value="PAS"/>
    <property type="match status" value="3"/>
</dbReference>
<dbReference type="SMART" id="SM00387">
    <property type="entry name" value="HATPase_c"/>
    <property type="match status" value="1"/>
</dbReference>
<dbReference type="InterPro" id="IPR036890">
    <property type="entry name" value="HATPase_C_sf"/>
</dbReference>
<feature type="compositionally biased region" description="Basic and acidic residues" evidence="7">
    <location>
        <begin position="323"/>
        <end position="336"/>
    </location>
</feature>
<dbReference type="CDD" id="cd00130">
    <property type="entry name" value="PAS"/>
    <property type="match status" value="1"/>
</dbReference>
<dbReference type="eggNOG" id="COG0642">
    <property type="taxonomic scope" value="Bacteria"/>
</dbReference>
<dbReference type="InterPro" id="IPR003594">
    <property type="entry name" value="HATPase_dom"/>
</dbReference>
<dbReference type="SUPFAM" id="SSF47384">
    <property type="entry name" value="Homodimeric domain of signal transducing histidine kinase"/>
    <property type="match status" value="1"/>
</dbReference>
<dbReference type="OrthoDB" id="9790669at2"/>
<dbReference type="EMBL" id="CP002353">
    <property type="protein sequence ID" value="ADV61533.1"/>
    <property type="molecule type" value="Genomic_DNA"/>
</dbReference>
<dbReference type="CDD" id="cd17546">
    <property type="entry name" value="REC_hyHK_CKI1_RcsC-like"/>
    <property type="match status" value="1"/>
</dbReference>
<dbReference type="CDD" id="cd16922">
    <property type="entry name" value="HATPase_EvgS-ArcB-TorS-like"/>
    <property type="match status" value="1"/>
</dbReference>
<dbReference type="eggNOG" id="COG0745">
    <property type="taxonomic scope" value="Bacteria"/>
</dbReference>
<dbReference type="Pfam" id="PF00512">
    <property type="entry name" value="HisKA"/>
    <property type="match status" value="1"/>
</dbReference>
<dbReference type="PANTHER" id="PTHR43047">
    <property type="entry name" value="TWO-COMPONENT HISTIDINE PROTEIN KINASE"/>
    <property type="match status" value="1"/>
</dbReference>
<dbReference type="PROSITE" id="PS50110">
    <property type="entry name" value="RESPONSE_REGULATORY"/>
    <property type="match status" value="1"/>
</dbReference>
<evidence type="ECO:0000313" key="12">
    <source>
        <dbReference type="EMBL" id="ADV61533.1"/>
    </source>
</evidence>
<dbReference type="GO" id="GO:0006355">
    <property type="term" value="P:regulation of DNA-templated transcription"/>
    <property type="evidence" value="ECO:0007669"/>
    <property type="project" value="InterPro"/>
</dbReference>
<dbReference type="CDD" id="cd00082">
    <property type="entry name" value="HisKA"/>
    <property type="match status" value="1"/>
</dbReference>
<dbReference type="InterPro" id="IPR000014">
    <property type="entry name" value="PAS"/>
</dbReference>
<dbReference type="PRINTS" id="PR00344">
    <property type="entry name" value="BCTRLSENSOR"/>
</dbReference>
<dbReference type="SUPFAM" id="SSF55874">
    <property type="entry name" value="ATPase domain of HSP90 chaperone/DNA topoisomerase II/histidine kinase"/>
    <property type="match status" value="1"/>
</dbReference>
<dbReference type="RefSeq" id="WP_013563822.1">
    <property type="nucleotide sequence ID" value="NC_014962.1"/>
</dbReference>
<dbReference type="HOGENOM" id="CLU_280852_0_0_0"/>
<dbReference type="InterPro" id="IPR004358">
    <property type="entry name" value="Sig_transdc_His_kin-like_C"/>
</dbReference>
<accession>E8R3G6</accession>
<reference key="1">
    <citation type="submission" date="2010-11" db="EMBL/GenBank/DDBJ databases">
        <title>The complete sequence of chromosome of Isophaera pallida ATCC 43644.</title>
        <authorList>
            <consortium name="US DOE Joint Genome Institute (JGI-PGF)"/>
            <person name="Lucas S."/>
            <person name="Copeland A."/>
            <person name="Lapidus A."/>
            <person name="Bruce D."/>
            <person name="Goodwin L."/>
            <person name="Pitluck S."/>
            <person name="Kyrpides N."/>
            <person name="Mavromatis K."/>
            <person name="Pagani I."/>
            <person name="Ivanova N."/>
            <person name="Saunders E."/>
            <person name="Brettin T."/>
            <person name="Detter J.C."/>
            <person name="Han C."/>
            <person name="Tapia R."/>
            <person name="Land M."/>
            <person name="Hauser L."/>
            <person name="Markowitz V."/>
            <person name="Cheng J.-F."/>
            <person name="Hugenholtz P."/>
            <person name="Woyke T."/>
            <person name="Wu D."/>
            <person name="Eisen J.A."/>
        </authorList>
    </citation>
    <scope>NUCLEOTIDE SEQUENCE</scope>
    <source>
        <strain>ATCC 43644</strain>
    </source>
</reference>
<dbReference type="SUPFAM" id="SSF52172">
    <property type="entry name" value="CheY-like"/>
    <property type="match status" value="1"/>
</dbReference>
<dbReference type="InParanoid" id="E8R3G6"/>
<dbReference type="SUPFAM" id="SSF55785">
    <property type="entry name" value="PYP-like sensor domain (PAS domain)"/>
    <property type="match status" value="2"/>
</dbReference>
<feature type="domain" description="PAC" evidence="11">
    <location>
        <begin position="585"/>
        <end position="637"/>
    </location>
</feature>
<evidence type="ECO:0000256" key="6">
    <source>
        <dbReference type="PROSITE-ProRule" id="PRU00169"/>
    </source>
</evidence>
<dbReference type="Gene3D" id="1.10.287.130">
    <property type="match status" value="1"/>
</dbReference>
<feature type="modified residue" description="4-aspartylphosphate" evidence="6">
    <location>
        <position position="1035"/>
    </location>
</feature>
<dbReference type="Gene3D" id="3.30.565.10">
    <property type="entry name" value="Histidine kinase-like ATPase, C-terminal domain"/>
    <property type="match status" value="1"/>
</dbReference>
<feature type="transmembrane region" description="Helical" evidence="8">
    <location>
        <begin position="57"/>
        <end position="78"/>
    </location>
</feature>
<organism evidence="12 13">
    <name type="scientific">Isosphaera pallida (strain ATCC 43644 / DSM 9630 / IS1B)</name>
    <dbReference type="NCBI Taxonomy" id="575540"/>
    <lineage>
        <taxon>Bacteria</taxon>
        <taxon>Pseudomonadati</taxon>
        <taxon>Planctomycetota</taxon>
        <taxon>Planctomycetia</taxon>
        <taxon>Isosphaerales</taxon>
        <taxon>Isosphaeraceae</taxon>
        <taxon>Isosphaera</taxon>
    </lineage>
</organism>
<evidence type="ECO:0000259" key="11">
    <source>
        <dbReference type="PROSITE" id="PS50113"/>
    </source>
</evidence>
<dbReference type="PANTHER" id="PTHR43047:SF72">
    <property type="entry name" value="OSMOSENSING HISTIDINE PROTEIN KINASE SLN1"/>
    <property type="match status" value="1"/>
</dbReference>
<protein>
    <recommendedName>
        <fullName evidence="2">histidine kinase</fullName>
        <ecNumber evidence="2">2.7.13.3</ecNumber>
    </recommendedName>
</protein>
<dbReference type="InterPro" id="IPR003661">
    <property type="entry name" value="HisK_dim/P_dom"/>
</dbReference>
<comment type="catalytic activity">
    <reaction evidence="1">
        <text>ATP + protein L-histidine = ADP + protein N-phospho-L-histidine.</text>
        <dbReference type="EC" id="2.7.13.3"/>
    </reaction>
</comment>
<feature type="domain" description="Response regulatory" evidence="10">
    <location>
        <begin position="981"/>
        <end position="1100"/>
    </location>
</feature>
<dbReference type="GO" id="GO:0009927">
    <property type="term" value="F:histidine phosphotransfer kinase activity"/>
    <property type="evidence" value="ECO:0007669"/>
    <property type="project" value="TreeGrafter"/>
</dbReference>
<feature type="region of interest" description="Disordered" evidence="7">
    <location>
        <begin position="938"/>
        <end position="974"/>
    </location>
</feature>
<keyword evidence="8" id="KW-1133">Transmembrane helix</keyword>
<dbReference type="InterPro" id="IPR005467">
    <property type="entry name" value="His_kinase_dom"/>
</dbReference>
<dbReference type="SMART" id="SM00448">
    <property type="entry name" value="REC"/>
    <property type="match status" value="1"/>
</dbReference>
<evidence type="ECO:0000259" key="10">
    <source>
        <dbReference type="PROSITE" id="PS50110"/>
    </source>
</evidence>
<evidence type="ECO:0000256" key="3">
    <source>
        <dbReference type="ARBA" id="ARBA00022553"/>
    </source>
</evidence>
<keyword evidence="8" id="KW-0812">Transmembrane</keyword>
<proteinExistence type="predicted"/>
<feature type="region of interest" description="Disordered" evidence="7">
    <location>
        <begin position="446"/>
        <end position="483"/>
    </location>
</feature>
<name>E8R3G6_ISOPI</name>
<feature type="region of interest" description="Disordered" evidence="7">
    <location>
        <begin position="87"/>
        <end position="106"/>
    </location>
</feature>
<evidence type="ECO:0000256" key="8">
    <source>
        <dbReference type="SAM" id="Phobius"/>
    </source>
</evidence>
<evidence type="ECO:0000256" key="1">
    <source>
        <dbReference type="ARBA" id="ARBA00000085"/>
    </source>
</evidence>
<keyword evidence="3 6" id="KW-0597">Phosphoprotein</keyword>
<keyword evidence="13" id="KW-1185">Reference proteome</keyword>
<dbReference type="InterPro" id="IPR001789">
    <property type="entry name" value="Sig_transdc_resp-reg_receiver"/>
</dbReference>
<dbReference type="InterPro" id="IPR013767">
    <property type="entry name" value="PAS_fold"/>
</dbReference>
<keyword evidence="4" id="KW-0808">Transferase</keyword>
<dbReference type="GO" id="GO:0000155">
    <property type="term" value="F:phosphorelay sensor kinase activity"/>
    <property type="evidence" value="ECO:0007669"/>
    <property type="project" value="InterPro"/>
</dbReference>
<dbReference type="Pfam" id="PF00072">
    <property type="entry name" value="Response_reg"/>
    <property type="match status" value="1"/>
</dbReference>
<dbReference type="GO" id="GO:0005886">
    <property type="term" value="C:plasma membrane"/>
    <property type="evidence" value="ECO:0007669"/>
    <property type="project" value="TreeGrafter"/>
</dbReference>
<keyword evidence="8" id="KW-0472">Membrane</keyword>
<dbReference type="Gene3D" id="3.30.450.20">
    <property type="entry name" value="PAS domain"/>
    <property type="match status" value="1"/>
</dbReference>
<dbReference type="KEGG" id="ipa:Isop_0944"/>
<dbReference type="SMART" id="SM00388">
    <property type="entry name" value="HisKA"/>
    <property type="match status" value="1"/>
</dbReference>
<gene>
    <name evidence="12" type="ordered locus">Isop_0944</name>
</gene>
<feature type="compositionally biased region" description="Polar residues" evidence="7">
    <location>
        <begin position="305"/>
        <end position="322"/>
    </location>
</feature>
<evidence type="ECO:0000256" key="5">
    <source>
        <dbReference type="ARBA" id="ARBA00022777"/>
    </source>
</evidence>
<dbReference type="PROSITE" id="PS50109">
    <property type="entry name" value="HIS_KIN"/>
    <property type="match status" value="1"/>
</dbReference>
<reference evidence="12 13" key="2">
    <citation type="journal article" date="2011" name="Stand. Genomic Sci.">
        <title>Complete genome sequence of Isosphaera pallida type strain (IS1B).</title>
        <authorList>
            <consortium name="US DOE Joint Genome Institute (JGI-PGF)"/>
            <person name="Goker M."/>
            <person name="Cleland D."/>
            <person name="Saunders E."/>
            <person name="Lapidus A."/>
            <person name="Nolan M."/>
            <person name="Lucas S."/>
            <person name="Hammon N."/>
            <person name="Deshpande S."/>
            <person name="Cheng J.F."/>
            <person name="Tapia R."/>
            <person name="Han C."/>
            <person name="Goodwin L."/>
            <person name="Pitluck S."/>
            <person name="Liolios K."/>
            <person name="Pagani I."/>
            <person name="Ivanova N."/>
            <person name="Mavromatis K."/>
            <person name="Pati A."/>
            <person name="Chen A."/>
            <person name="Palaniappan K."/>
            <person name="Land M."/>
            <person name="Hauser L."/>
            <person name="Chang Y.J."/>
            <person name="Jeffries C.D."/>
            <person name="Detter J.C."/>
            <person name="Beck B."/>
            <person name="Woyke T."/>
            <person name="Bristow J."/>
            <person name="Eisen J.A."/>
            <person name="Markowitz V."/>
            <person name="Hugenholtz P."/>
            <person name="Kyrpides N.C."/>
            <person name="Klenk H.P."/>
        </authorList>
    </citation>
    <scope>NUCLEOTIDE SEQUENCE [LARGE SCALE GENOMIC DNA]</scope>
    <source>
        <strain evidence="13">ATCC 43644 / DSM 9630 / IS1B</strain>
    </source>
</reference>
<feature type="domain" description="Histidine kinase" evidence="9">
    <location>
        <begin position="655"/>
        <end position="937"/>
    </location>
</feature>
<feature type="compositionally biased region" description="Low complexity" evidence="7">
    <location>
        <begin position="87"/>
        <end position="104"/>
    </location>
</feature>
<dbReference type="AlphaFoldDB" id="E8R3G6"/>
<feature type="transmembrane region" description="Helical" evidence="8">
    <location>
        <begin position="25"/>
        <end position="45"/>
    </location>
</feature>
<dbReference type="InterPro" id="IPR000700">
    <property type="entry name" value="PAS-assoc_C"/>
</dbReference>
<evidence type="ECO:0000256" key="4">
    <source>
        <dbReference type="ARBA" id="ARBA00022679"/>
    </source>
</evidence>
<feature type="region of interest" description="Disordered" evidence="7">
    <location>
        <begin position="305"/>
        <end position="336"/>
    </location>
</feature>